<protein>
    <recommendedName>
        <fullName evidence="6 7">Photosystem I reaction center subunit II, chloroplastic</fullName>
    </recommendedName>
</protein>
<comment type="function">
    <text evidence="5">PsaD can form complexes with ferredoxin and ferredoxin-oxidoreductase in photosystem I (PS I) reaction center. PSAD may encode the ferredoxin-docking protein.</text>
</comment>
<evidence type="ECO:0000256" key="4">
    <source>
        <dbReference type="ARBA" id="ARBA00022836"/>
    </source>
</evidence>
<evidence type="ECO:0000256" key="7">
    <source>
        <dbReference type="RuleBase" id="RU368104"/>
    </source>
</evidence>
<dbReference type="Gene3D" id="3.30.1470.10">
    <property type="entry name" value="Photosystem I PsaD, reaction center subunit II"/>
    <property type="match status" value="1"/>
</dbReference>
<dbReference type="EMBL" id="CACTIH010001880">
    <property type="protein sequence ID" value="CAA2967315.1"/>
    <property type="molecule type" value="Genomic_DNA"/>
</dbReference>
<keyword evidence="10" id="KW-1185">Reference proteome</keyword>
<reference evidence="9 10" key="1">
    <citation type="submission" date="2019-12" db="EMBL/GenBank/DDBJ databases">
        <authorList>
            <person name="Alioto T."/>
            <person name="Alioto T."/>
            <person name="Gomez Garrido J."/>
        </authorList>
    </citation>
    <scope>NUCLEOTIDE SEQUENCE [LARGE SCALE GENOMIC DNA]</scope>
</reference>
<organism evidence="9 10">
    <name type="scientific">Olea europaea subsp. europaea</name>
    <dbReference type="NCBI Taxonomy" id="158383"/>
    <lineage>
        <taxon>Eukaryota</taxon>
        <taxon>Viridiplantae</taxon>
        <taxon>Streptophyta</taxon>
        <taxon>Embryophyta</taxon>
        <taxon>Tracheophyta</taxon>
        <taxon>Spermatophyta</taxon>
        <taxon>Magnoliopsida</taxon>
        <taxon>eudicotyledons</taxon>
        <taxon>Gunneridae</taxon>
        <taxon>Pentapetalae</taxon>
        <taxon>asterids</taxon>
        <taxon>lamiids</taxon>
        <taxon>Lamiales</taxon>
        <taxon>Oleaceae</taxon>
        <taxon>Oleeae</taxon>
        <taxon>Olea</taxon>
    </lineage>
</organism>
<dbReference type="Gramene" id="OE9A068739T1">
    <property type="protein sequence ID" value="OE9A068739C1"/>
    <property type="gene ID" value="OE9A068739"/>
</dbReference>
<evidence type="ECO:0000256" key="2">
    <source>
        <dbReference type="ARBA" id="ARBA00009926"/>
    </source>
</evidence>
<evidence type="ECO:0000313" key="9">
    <source>
        <dbReference type="EMBL" id="CAA2967315.1"/>
    </source>
</evidence>
<dbReference type="OrthoDB" id="1745136at2759"/>
<dbReference type="InterPro" id="IPR036579">
    <property type="entry name" value="PsaD_sf"/>
</dbReference>
<accession>A0A8S0QNU3</accession>
<dbReference type="InterPro" id="IPR003685">
    <property type="entry name" value="PsaD"/>
</dbReference>
<evidence type="ECO:0000256" key="6">
    <source>
        <dbReference type="ARBA" id="ARBA00040353"/>
    </source>
</evidence>
<dbReference type="SUPFAM" id="SSF64234">
    <property type="entry name" value="Photosystem I subunit PsaD"/>
    <property type="match status" value="1"/>
</dbReference>
<evidence type="ECO:0000313" key="10">
    <source>
        <dbReference type="Proteomes" id="UP000594638"/>
    </source>
</evidence>
<evidence type="ECO:0000256" key="1">
    <source>
        <dbReference type="ARBA" id="ARBA00004185"/>
    </source>
</evidence>
<dbReference type="PANTHER" id="PTHR31982">
    <property type="entry name" value="PHOTOSYSTEM I REACTION CENTER SUBUNIT II-1, CHLOROPLASTIC-RELATED"/>
    <property type="match status" value="1"/>
</dbReference>
<dbReference type="Proteomes" id="UP000594638">
    <property type="component" value="Unassembled WGS sequence"/>
</dbReference>
<dbReference type="GO" id="GO:0009535">
    <property type="term" value="C:chloroplast thylakoid membrane"/>
    <property type="evidence" value="ECO:0007669"/>
    <property type="project" value="UniProtKB-SubCell"/>
</dbReference>
<name>A0A8S0QNU3_OLEEU</name>
<comment type="subcellular location">
    <subcellularLocation>
        <location evidence="1 7">Plastid</location>
        <location evidence="1 7">Chloroplast thylakoid membrane</location>
        <topology evidence="1 7">Peripheral membrane protein</topology>
        <orientation evidence="1 7">Stromal side</orientation>
    </subcellularLocation>
</comment>
<evidence type="ECO:0000256" key="3">
    <source>
        <dbReference type="ARBA" id="ARBA00022531"/>
    </source>
</evidence>
<dbReference type="GO" id="GO:0015979">
    <property type="term" value="P:photosynthesis"/>
    <property type="evidence" value="ECO:0007669"/>
    <property type="project" value="UniProtKB-UniRule"/>
</dbReference>
<keyword evidence="3 7" id="KW-0602">Photosynthesis</keyword>
<sequence length="154" mass="16678">MKDQLFSMADTDTDPPTSSSLEELTMKMTEVLIESSVPTLTIDFVAEGISDKIDGTRTDEGSETSGKKRKQSFLASFTSPRPPKTSTVAYHSIRAMAEEAPVGFTPLELDPNTPSPIFGGSTGGLLRKPQLEEFYVITMEIGLGKSSVWHFGLG</sequence>
<feature type="region of interest" description="Disordered" evidence="8">
    <location>
        <begin position="1"/>
        <end position="20"/>
    </location>
</feature>
<proteinExistence type="inferred from homology"/>
<dbReference type="PANTHER" id="PTHR31982:SF5">
    <property type="entry name" value="PHOTOSYSTEM I REACTION CENTER SUBUNIT II, CHLOROPLASTIC"/>
    <property type="match status" value="1"/>
</dbReference>
<evidence type="ECO:0000256" key="5">
    <source>
        <dbReference type="ARBA" id="ARBA00025555"/>
    </source>
</evidence>
<dbReference type="AlphaFoldDB" id="A0A8S0QNU3"/>
<keyword evidence="7" id="KW-0793">Thylakoid</keyword>
<dbReference type="Pfam" id="PF02531">
    <property type="entry name" value="PsaD"/>
    <property type="match status" value="1"/>
</dbReference>
<keyword evidence="4 7" id="KW-0603">Photosystem I</keyword>
<comment type="similarity">
    <text evidence="2 7">Belongs to the PsaD family.</text>
</comment>
<feature type="compositionally biased region" description="Polar residues" evidence="8">
    <location>
        <begin position="73"/>
        <end position="85"/>
    </location>
</feature>
<gene>
    <name evidence="9" type="ORF">OLEA9_A068739</name>
</gene>
<evidence type="ECO:0000256" key="8">
    <source>
        <dbReference type="SAM" id="MobiDB-lite"/>
    </source>
</evidence>
<feature type="region of interest" description="Disordered" evidence="8">
    <location>
        <begin position="51"/>
        <end position="85"/>
    </location>
</feature>
<feature type="compositionally biased region" description="Basic and acidic residues" evidence="8">
    <location>
        <begin position="51"/>
        <end position="60"/>
    </location>
</feature>
<comment type="caution">
    <text evidence="9">The sequence shown here is derived from an EMBL/GenBank/DDBJ whole genome shotgun (WGS) entry which is preliminary data.</text>
</comment>
<dbReference type="GO" id="GO:0009538">
    <property type="term" value="C:photosystem I reaction center"/>
    <property type="evidence" value="ECO:0007669"/>
    <property type="project" value="UniProtKB-UniRule"/>
</dbReference>